<evidence type="ECO:0000313" key="2">
    <source>
        <dbReference type="EMBL" id="WUP75147.1"/>
    </source>
</evidence>
<reference evidence="2" key="1">
    <citation type="submission" date="2022-10" db="EMBL/GenBank/DDBJ databases">
        <title>The complete genomes of actinobacterial strains from the NBC collection.</title>
        <authorList>
            <person name="Joergensen T.S."/>
            <person name="Alvarez Arevalo M."/>
            <person name="Sterndorff E.B."/>
            <person name="Faurdal D."/>
            <person name="Vuksanovic O."/>
            <person name="Mourched A.-S."/>
            <person name="Charusanti P."/>
            <person name="Shaw S."/>
            <person name="Blin K."/>
            <person name="Weber T."/>
        </authorList>
    </citation>
    <scope>NUCLEOTIDE SEQUENCE</scope>
    <source>
        <strain evidence="2">NBC_00254</strain>
    </source>
</reference>
<dbReference type="RefSeq" id="WP_142650105.1">
    <property type="nucleotide sequence ID" value="NZ_CP108085.1"/>
</dbReference>
<protein>
    <submittedName>
        <fullName evidence="2">Uncharacterized protein</fullName>
    </submittedName>
</protein>
<proteinExistence type="predicted"/>
<feature type="region of interest" description="Disordered" evidence="1">
    <location>
        <begin position="1"/>
        <end position="39"/>
    </location>
</feature>
<dbReference type="EMBL" id="CP108085">
    <property type="protein sequence ID" value="WUP75147.1"/>
    <property type="molecule type" value="Genomic_DNA"/>
</dbReference>
<sequence>MPADEREARGDQRACPFTAGHRSETHRSSEQTRQTGRARAAREKAELACFFVHEDLDAVDGEEYVRIRDRVQDALDREMNSAHYGLAAWETEAWMFLFPKALKAFVSSWEVPSKYLGRDTGKIHDPKKVLMNEIGTPSRRYRESDAPGVLEKAVSLGSLRELSGSNRSWSDLCASVERCCGEHLGNR</sequence>
<feature type="compositionally biased region" description="Basic and acidic residues" evidence="1">
    <location>
        <begin position="21"/>
        <end position="30"/>
    </location>
</feature>
<evidence type="ECO:0000256" key="1">
    <source>
        <dbReference type="SAM" id="MobiDB-lite"/>
    </source>
</evidence>
<name>A0ABZ1SRN6_9ACTN</name>
<keyword evidence="3" id="KW-1185">Reference proteome</keyword>
<evidence type="ECO:0000313" key="3">
    <source>
        <dbReference type="Proteomes" id="UP001432011"/>
    </source>
</evidence>
<dbReference type="Proteomes" id="UP001432011">
    <property type="component" value="Chromosome"/>
</dbReference>
<gene>
    <name evidence="2" type="ORF">OG913_38385</name>
</gene>
<accession>A0ABZ1SRN6</accession>
<organism evidence="2 3">
    <name type="scientific">Microbispora hainanensis</name>
    <dbReference type="NCBI Taxonomy" id="568844"/>
    <lineage>
        <taxon>Bacteria</taxon>
        <taxon>Bacillati</taxon>
        <taxon>Actinomycetota</taxon>
        <taxon>Actinomycetes</taxon>
        <taxon>Streptosporangiales</taxon>
        <taxon>Streptosporangiaceae</taxon>
        <taxon>Microbispora</taxon>
    </lineage>
</organism>
<feature type="compositionally biased region" description="Basic and acidic residues" evidence="1">
    <location>
        <begin position="1"/>
        <end position="12"/>
    </location>
</feature>